<protein>
    <recommendedName>
        <fullName evidence="6">Transcription initiation factor TFIID subunit 6</fullName>
    </recommendedName>
</protein>
<evidence type="ECO:0000256" key="4">
    <source>
        <dbReference type="ARBA" id="ARBA00023163"/>
    </source>
</evidence>
<sequence length="477" mass="52711">MAEEETESILPALDVNYIKVVSEAVGISHLPEDAASLVAEEVSFRLKELVQQANKFTLHGRRRKLIADDIDKALRSKNVEPLFGFSSKDGLPFRYAGSHGRDIYLVDDKDVDLVHIINSNAPKAPLEVQLKAHWLAIEGEQPAVPENPVALSLEEAPLTGKDTAAGPSHVKAIRKTEQVQVKASTIHSLSVEQQVFYKEVTEACVGADEGRRAEALHSLATDAGLQPLLPRFAVAIAEGVRCNVVQHNLAILIYLMRMTQSLVNNPAVSLDRVLHELLPSILSCVLSRQLCARPDVDNHWALREFASRLLAQICKTYNDDISNVRARVTQTLTSSWRDASSSLASLYGALYSLTELGTETLHSVIVPRVATLFDDIRRAFVDRNNPGERLAAEKLQALVLKALTSYVRTSRPAGLRDIHDYRAAFGGFGDSVMKQTAEVVQQQQQQQQQQAVQQPRHLPSHTSGSSQPHGHQYGRFR</sequence>
<evidence type="ECO:0000256" key="7">
    <source>
        <dbReference type="SAM" id="MobiDB-lite"/>
    </source>
</evidence>
<dbReference type="GO" id="GO:0051123">
    <property type="term" value="P:RNA polymerase II preinitiation complex assembly"/>
    <property type="evidence" value="ECO:0007669"/>
    <property type="project" value="TreeGrafter"/>
</dbReference>
<dbReference type="Gene3D" id="1.10.20.10">
    <property type="entry name" value="Histone, subunit A"/>
    <property type="match status" value="1"/>
</dbReference>
<evidence type="ECO:0000256" key="1">
    <source>
        <dbReference type="ARBA" id="ARBA00004123"/>
    </source>
</evidence>
<dbReference type="SMART" id="SM00803">
    <property type="entry name" value="TAF"/>
    <property type="match status" value="1"/>
</dbReference>
<evidence type="ECO:0000256" key="2">
    <source>
        <dbReference type="ARBA" id="ARBA00007688"/>
    </source>
</evidence>
<evidence type="ECO:0000313" key="9">
    <source>
        <dbReference type="Proteomes" id="UP000887566"/>
    </source>
</evidence>
<dbReference type="WBParaSite" id="PSAMB.scaffold8101size6632.g30943.t1">
    <property type="protein sequence ID" value="PSAMB.scaffold8101size6632.g30943.t1"/>
    <property type="gene ID" value="PSAMB.scaffold8101size6632.g30943"/>
</dbReference>
<organism evidence="9 10">
    <name type="scientific">Plectus sambesii</name>
    <dbReference type="NCBI Taxonomy" id="2011161"/>
    <lineage>
        <taxon>Eukaryota</taxon>
        <taxon>Metazoa</taxon>
        <taxon>Ecdysozoa</taxon>
        <taxon>Nematoda</taxon>
        <taxon>Chromadorea</taxon>
        <taxon>Plectida</taxon>
        <taxon>Plectina</taxon>
        <taxon>Plectoidea</taxon>
        <taxon>Plectidae</taxon>
        <taxon>Plectus</taxon>
    </lineage>
</organism>
<keyword evidence="4" id="KW-0804">Transcription</keyword>
<dbReference type="AlphaFoldDB" id="A0A914XJH5"/>
<dbReference type="Gene3D" id="1.25.40.770">
    <property type="entry name" value="TAF6, C-terminal HEAT repeat domain"/>
    <property type="match status" value="1"/>
</dbReference>
<comment type="subcellular location">
    <subcellularLocation>
        <location evidence="1">Nucleus</location>
    </subcellularLocation>
</comment>
<feature type="region of interest" description="Disordered" evidence="7">
    <location>
        <begin position="440"/>
        <end position="477"/>
    </location>
</feature>
<feature type="compositionally biased region" description="Low complexity" evidence="7">
    <location>
        <begin position="440"/>
        <end position="454"/>
    </location>
</feature>
<dbReference type="InterPro" id="IPR011442">
    <property type="entry name" value="TAF6_C"/>
</dbReference>
<dbReference type="Pfam" id="PF07571">
    <property type="entry name" value="TAF6_C"/>
    <property type="match status" value="1"/>
</dbReference>
<dbReference type="SUPFAM" id="SSF48371">
    <property type="entry name" value="ARM repeat"/>
    <property type="match status" value="1"/>
</dbReference>
<dbReference type="GO" id="GO:0000124">
    <property type="term" value="C:SAGA complex"/>
    <property type="evidence" value="ECO:0007669"/>
    <property type="project" value="InterPro"/>
</dbReference>
<dbReference type="PANTHER" id="PTHR10221">
    <property type="entry name" value="TRANSCRIPTION INITIATION FACTOR TFIID SUBUNIT 6"/>
    <property type="match status" value="1"/>
</dbReference>
<evidence type="ECO:0000256" key="3">
    <source>
        <dbReference type="ARBA" id="ARBA00023015"/>
    </source>
</evidence>
<dbReference type="CDD" id="cd22931">
    <property type="entry name" value="HFD_TAF6"/>
    <property type="match status" value="1"/>
</dbReference>
<name>A0A914XJH5_9BILA</name>
<dbReference type="InterPro" id="IPR046344">
    <property type="entry name" value="TAF6_C_sf"/>
</dbReference>
<dbReference type="Proteomes" id="UP000887566">
    <property type="component" value="Unplaced"/>
</dbReference>
<dbReference type="GO" id="GO:0016251">
    <property type="term" value="F:RNA polymerase II general transcription initiation factor activity"/>
    <property type="evidence" value="ECO:0007669"/>
    <property type="project" value="InterPro"/>
</dbReference>
<evidence type="ECO:0000259" key="8">
    <source>
        <dbReference type="SMART" id="SM00803"/>
    </source>
</evidence>
<feature type="compositionally biased region" description="Polar residues" evidence="7">
    <location>
        <begin position="460"/>
        <end position="469"/>
    </location>
</feature>
<dbReference type="GO" id="GO:0003713">
    <property type="term" value="F:transcription coactivator activity"/>
    <property type="evidence" value="ECO:0007669"/>
    <property type="project" value="TreeGrafter"/>
</dbReference>
<evidence type="ECO:0000313" key="10">
    <source>
        <dbReference type="WBParaSite" id="PSAMB.scaffold8101size6632.g30943.t1"/>
    </source>
</evidence>
<feature type="domain" description="TATA box binding protein associated factor (TAF) histone-like fold" evidence="8">
    <location>
        <begin position="11"/>
        <end position="75"/>
    </location>
</feature>
<dbReference type="InterPro" id="IPR009072">
    <property type="entry name" value="Histone-fold"/>
</dbReference>
<dbReference type="PANTHER" id="PTHR10221:SF9">
    <property type="entry name" value="TRANSCRIPTION INITIATION FACTOR TFIID SUBUNIT 6"/>
    <property type="match status" value="1"/>
</dbReference>
<dbReference type="InterPro" id="IPR016024">
    <property type="entry name" value="ARM-type_fold"/>
</dbReference>
<dbReference type="GO" id="GO:0005669">
    <property type="term" value="C:transcription factor TFIID complex"/>
    <property type="evidence" value="ECO:0007669"/>
    <property type="project" value="InterPro"/>
</dbReference>
<keyword evidence="9" id="KW-1185">Reference proteome</keyword>
<dbReference type="CDD" id="cd08050">
    <property type="entry name" value="TAF6C"/>
    <property type="match status" value="1"/>
</dbReference>
<dbReference type="GO" id="GO:0046695">
    <property type="term" value="C:SLIK (SAGA-like) complex"/>
    <property type="evidence" value="ECO:0007669"/>
    <property type="project" value="InterPro"/>
</dbReference>
<evidence type="ECO:0000256" key="6">
    <source>
        <dbReference type="ARBA" id="ARBA00040091"/>
    </source>
</evidence>
<dbReference type="InterPro" id="IPR004823">
    <property type="entry name" value="TAF_TATA-bd_Histone-like_dom"/>
</dbReference>
<dbReference type="InterPro" id="IPR037796">
    <property type="entry name" value="TAF6"/>
</dbReference>
<evidence type="ECO:0000256" key="5">
    <source>
        <dbReference type="ARBA" id="ARBA00023242"/>
    </source>
</evidence>
<accession>A0A914XJH5</accession>
<comment type="similarity">
    <text evidence="2">Belongs to the TAF6 family.</text>
</comment>
<reference evidence="10" key="1">
    <citation type="submission" date="2022-11" db="UniProtKB">
        <authorList>
            <consortium name="WormBaseParasite"/>
        </authorList>
    </citation>
    <scope>IDENTIFICATION</scope>
</reference>
<keyword evidence="5" id="KW-0539">Nucleus</keyword>
<proteinExistence type="inferred from homology"/>
<dbReference type="GO" id="GO:0046982">
    <property type="term" value="F:protein heterodimerization activity"/>
    <property type="evidence" value="ECO:0007669"/>
    <property type="project" value="InterPro"/>
</dbReference>
<dbReference type="FunFam" id="1.25.40.770:FF:000001">
    <property type="entry name" value="Transcription initiation factor TFIID subunit 6"/>
    <property type="match status" value="1"/>
</dbReference>
<dbReference type="Pfam" id="PF02969">
    <property type="entry name" value="TAF"/>
    <property type="match status" value="1"/>
</dbReference>
<dbReference type="SUPFAM" id="SSF47113">
    <property type="entry name" value="Histone-fold"/>
    <property type="match status" value="1"/>
</dbReference>
<keyword evidence="3" id="KW-0805">Transcription regulation</keyword>